<reference evidence="1 2" key="1">
    <citation type="submission" date="2022-01" db="EMBL/GenBank/DDBJ databases">
        <title>A chromosomal length assembly of Cordylochernes scorpioides.</title>
        <authorList>
            <person name="Zeh D."/>
            <person name="Zeh J."/>
        </authorList>
    </citation>
    <scope>NUCLEOTIDE SEQUENCE [LARGE SCALE GENOMIC DNA]</scope>
    <source>
        <strain evidence="1">IN4F17</strain>
        <tissue evidence="1">Whole Body</tissue>
    </source>
</reference>
<proteinExistence type="predicted"/>
<organism evidence="1 2">
    <name type="scientific">Cordylochernes scorpioides</name>
    <dbReference type="NCBI Taxonomy" id="51811"/>
    <lineage>
        <taxon>Eukaryota</taxon>
        <taxon>Metazoa</taxon>
        <taxon>Ecdysozoa</taxon>
        <taxon>Arthropoda</taxon>
        <taxon>Chelicerata</taxon>
        <taxon>Arachnida</taxon>
        <taxon>Pseudoscorpiones</taxon>
        <taxon>Cheliferoidea</taxon>
        <taxon>Chernetidae</taxon>
        <taxon>Cordylochernes</taxon>
    </lineage>
</organism>
<evidence type="ECO:0000313" key="1">
    <source>
        <dbReference type="EMBL" id="UYV77955.1"/>
    </source>
</evidence>
<name>A0ABY6LES2_9ARAC</name>
<sequence>MTKADAFYFRDKKEEEDKRGYGIGEFTKQVFKLERTKIKTFGKALEIILRLQGRSHARFSFHGATTGERVHLRTPFCNSFFHGEKLNCRQYSSQFSVSVW</sequence>
<accession>A0ABY6LES2</accession>
<evidence type="ECO:0000313" key="2">
    <source>
        <dbReference type="Proteomes" id="UP001235939"/>
    </source>
</evidence>
<keyword evidence="2" id="KW-1185">Reference proteome</keyword>
<dbReference type="Proteomes" id="UP001235939">
    <property type="component" value="Chromosome 15"/>
</dbReference>
<dbReference type="EMBL" id="CP092877">
    <property type="protein sequence ID" value="UYV77955.1"/>
    <property type="molecule type" value="Genomic_DNA"/>
</dbReference>
<gene>
    <name evidence="1" type="ORF">LAZ67_15003022</name>
</gene>
<protein>
    <submittedName>
        <fullName evidence="1">Uncharacterized protein</fullName>
    </submittedName>
</protein>